<dbReference type="OrthoDB" id="1022638at2759"/>
<dbReference type="PANTHER" id="PTHR47843:SF2">
    <property type="entry name" value="BTB DOMAIN-CONTAINING PROTEIN"/>
    <property type="match status" value="1"/>
</dbReference>
<dbReference type="Proteomes" id="UP000799302">
    <property type="component" value="Unassembled WGS sequence"/>
</dbReference>
<name>A0A6A6U6X5_9PEZI</name>
<evidence type="ECO:0000259" key="2">
    <source>
        <dbReference type="PROSITE" id="PS50097"/>
    </source>
</evidence>
<sequence>MFSSYPTGSKRGPPISSFFSDPSPATKKIKHVRSLQSEGASFQGQVISVLVGNEEKKFTIHADRLSASSEFFKRLLNSSSKGFLENATNEVRLPEHSPEVFELYAQFLYAGQIYSDPGKTALDKNNNSHALETNLLIDAITLADYLQDDEFHNAAIDALISQAIETNIWPVNSEWIGKALTSGSASLVKLLKDFCVFNSNAAWWTNDKMGDSHPEFWISVAKEMALLLDGAGRPPMKWVPTNCNYHRHKAGVRCVSPALAVIESTSYFDDLQYWVG</sequence>
<dbReference type="SMART" id="SM00225">
    <property type="entry name" value="BTB"/>
    <property type="match status" value="1"/>
</dbReference>
<organism evidence="3 4">
    <name type="scientific">Microthyrium microscopicum</name>
    <dbReference type="NCBI Taxonomy" id="703497"/>
    <lineage>
        <taxon>Eukaryota</taxon>
        <taxon>Fungi</taxon>
        <taxon>Dikarya</taxon>
        <taxon>Ascomycota</taxon>
        <taxon>Pezizomycotina</taxon>
        <taxon>Dothideomycetes</taxon>
        <taxon>Dothideomycetes incertae sedis</taxon>
        <taxon>Microthyriales</taxon>
        <taxon>Microthyriaceae</taxon>
        <taxon>Microthyrium</taxon>
    </lineage>
</organism>
<keyword evidence="4" id="KW-1185">Reference proteome</keyword>
<reference evidence="3" key="1">
    <citation type="journal article" date="2020" name="Stud. Mycol.">
        <title>101 Dothideomycetes genomes: a test case for predicting lifestyles and emergence of pathogens.</title>
        <authorList>
            <person name="Haridas S."/>
            <person name="Albert R."/>
            <person name="Binder M."/>
            <person name="Bloem J."/>
            <person name="Labutti K."/>
            <person name="Salamov A."/>
            <person name="Andreopoulos B."/>
            <person name="Baker S."/>
            <person name="Barry K."/>
            <person name="Bills G."/>
            <person name="Bluhm B."/>
            <person name="Cannon C."/>
            <person name="Castanera R."/>
            <person name="Culley D."/>
            <person name="Daum C."/>
            <person name="Ezra D."/>
            <person name="Gonzalez J."/>
            <person name="Henrissat B."/>
            <person name="Kuo A."/>
            <person name="Liang C."/>
            <person name="Lipzen A."/>
            <person name="Lutzoni F."/>
            <person name="Magnuson J."/>
            <person name="Mondo S."/>
            <person name="Nolan M."/>
            <person name="Ohm R."/>
            <person name="Pangilinan J."/>
            <person name="Park H.-J."/>
            <person name="Ramirez L."/>
            <person name="Alfaro M."/>
            <person name="Sun H."/>
            <person name="Tritt A."/>
            <person name="Yoshinaga Y."/>
            <person name="Zwiers L.-H."/>
            <person name="Turgeon B."/>
            <person name="Goodwin S."/>
            <person name="Spatafora J."/>
            <person name="Crous P."/>
            <person name="Grigoriev I."/>
        </authorList>
    </citation>
    <scope>NUCLEOTIDE SEQUENCE</scope>
    <source>
        <strain evidence="3">CBS 115976</strain>
    </source>
</reference>
<dbReference type="InterPro" id="IPR011333">
    <property type="entry name" value="SKP1/BTB/POZ_sf"/>
</dbReference>
<dbReference type="InterPro" id="IPR000210">
    <property type="entry name" value="BTB/POZ_dom"/>
</dbReference>
<evidence type="ECO:0000313" key="3">
    <source>
        <dbReference type="EMBL" id="KAF2667989.1"/>
    </source>
</evidence>
<dbReference type="SUPFAM" id="SSF54695">
    <property type="entry name" value="POZ domain"/>
    <property type="match status" value="1"/>
</dbReference>
<dbReference type="AlphaFoldDB" id="A0A6A6U6X5"/>
<evidence type="ECO:0000256" key="1">
    <source>
        <dbReference type="SAM" id="MobiDB-lite"/>
    </source>
</evidence>
<feature type="region of interest" description="Disordered" evidence="1">
    <location>
        <begin position="1"/>
        <end position="22"/>
    </location>
</feature>
<dbReference type="EMBL" id="MU004237">
    <property type="protein sequence ID" value="KAF2667989.1"/>
    <property type="molecule type" value="Genomic_DNA"/>
</dbReference>
<evidence type="ECO:0000313" key="4">
    <source>
        <dbReference type="Proteomes" id="UP000799302"/>
    </source>
</evidence>
<proteinExistence type="predicted"/>
<dbReference type="CDD" id="cd18186">
    <property type="entry name" value="BTB_POZ_ZBTB_KLHL-like"/>
    <property type="match status" value="1"/>
</dbReference>
<dbReference type="Gene3D" id="3.30.710.10">
    <property type="entry name" value="Potassium Channel Kv1.1, Chain A"/>
    <property type="match status" value="1"/>
</dbReference>
<accession>A0A6A6U6X5</accession>
<gene>
    <name evidence="3" type="ORF">BT63DRAFT_426837</name>
</gene>
<protein>
    <recommendedName>
        <fullName evidence="2">BTB domain-containing protein</fullName>
    </recommendedName>
</protein>
<dbReference type="PANTHER" id="PTHR47843">
    <property type="entry name" value="BTB DOMAIN-CONTAINING PROTEIN-RELATED"/>
    <property type="match status" value="1"/>
</dbReference>
<dbReference type="PROSITE" id="PS50097">
    <property type="entry name" value="BTB"/>
    <property type="match status" value="1"/>
</dbReference>
<feature type="compositionally biased region" description="Low complexity" evidence="1">
    <location>
        <begin position="13"/>
        <end position="22"/>
    </location>
</feature>
<dbReference type="Pfam" id="PF00651">
    <property type="entry name" value="BTB"/>
    <property type="match status" value="1"/>
</dbReference>
<feature type="domain" description="BTB" evidence="2">
    <location>
        <begin position="45"/>
        <end position="117"/>
    </location>
</feature>